<accession>A0A9N7UFZ0</accession>
<proteinExistence type="predicted"/>
<dbReference type="Proteomes" id="UP001153269">
    <property type="component" value="Unassembled WGS sequence"/>
</dbReference>
<dbReference type="EMBL" id="CADEAL010001169">
    <property type="protein sequence ID" value="CAB1429777.1"/>
    <property type="molecule type" value="Genomic_DNA"/>
</dbReference>
<protein>
    <submittedName>
        <fullName evidence="1">Uncharacterized protein</fullName>
    </submittedName>
</protein>
<dbReference type="AlphaFoldDB" id="A0A9N7UFZ0"/>
<sequence>MRTLLLWMWPGAAAQWEELQMRISGFTFMLCALLRASKPTSSRRIRASATDKNEVFTRLEIRPSLRWFSG</sequence>
<comment type="caution">
    <text evidence="1">The sequence shown here is derived from an EMBL/GenBank/DDBJ whole genome shotgun (WGS) entry which is preliminary data.</text>
</comment>
<reference evidence="1" key="1">
    <citation type="submission" date="2020-03" db="EMBL/GenBank/DDBJ databases">
        <authorList>
            <person name="Weist P."/>
        </authorList>
    </citation>
    <scope>NUCLEOTIDE SEQUENCE</scope>
</reference>
<gene>
    <name evidence="1" type="ORF">PLEPLA_LOCUS17757</name>
</gene>
<organism evidence="1 2">
    <name type="scientific">Pleuronectes platessa</name>
    <name type="common">European plaice</name>
    <dbReference type="NCBI Taxonomy" id="8262"/>
    <lineage>
        <taxon>Eukaryota</taxon>
        <taxon>Metazoa</taxon>
        <taxon>Chordata</taxon>
        <taxon>Craniata</taxon>
        <taxon>Vertebrata</taxon>
        <taxon>Euteleostomi</taxon>
        <taxon>Actinopterygii</taxon>
        <taxon>Neopterygii</taxon>
        <taxon>Teleostei</taxon>
        <taxon>Neoteleostei</taxon>
        <taxon>Acanthomorphata</taxon>
        <taxon>Carangaria</taxon>
        <taxon>Pleuronectiformes</taxon>
        <taxon>Pleuronectoidei</taxon>
        <taxon>Pleuronectidae</taxon>
        <taxon>Pleuronectes</taxon>
    </lineage>
</organism>
<keyword evidence="2" id="KW-1185">Reference proteome</keyword>
<feature type="non-terminal residue" evidence="1">
    <location>
        <position position="1"/>
    </location>
</feature>
<evidence type="ECO:0000313" key="2">
    <source>
        <dbReference type="Proteomes" id="UP001153269"/>
    </source>
</evidence>
<evidence type="ECO:0000313" key="1">
    <source>
        <dbReference type="EMBL" id="CAB1429777.1"/>
    </source>
</evidence>
<name>A0A9N7UFZ0_PLEPL</name>